<accession>A0A5U9KXK2</accession>
<sequence length="61" mass="7064">MNIIDTWLKSFSALSPPEKLGWSFVCIIMMLTISPEIKFVFFKTVAVIRAVIRFVRGRVMK</sequence>
<organism evidence="2">
    <name type="scientific">Salmonella newport</name>
    <dbReference type="NCBI Taxonomy" id="108619"/>
    <lineage>
        <taxon>Bacteria</taxon>
        <taxon>Pseudomonadati</taxon>
        <taxon>Pseudomonadota</taxon>
        <taxon>Gammaproteobacteria</taxon>
        <taxon>Enterobacterales</taxon>
        <taxon>Enterobacteriaceae</taxon>
        <taxon>Salmonella</taxon>
    </lineage>
</organism>
<keyword evidence="1" id="KW-0472">Membrane</keyword>
<evidence type="ECO:0000256" key="1">
    <source>
        <dbReference type="SAM" id="Phobius"/>
    </source>
</evidence>
<reference evidence="2" key="1">
    <citation type="submission" date="2018-07" db="EMBL/GenBank/DDBJ databases">
        <authorList>
            <person name="Ashton P.M."/>
            <person name="Dallman T."/>
            <person name="Nair S."/>
            <person name="De Pinna E."/>
            <person name="Peters T."/>
            <person name="Grant K."/>
        </authorList>
    </citation>
    <scope>NUCLEOTIDE SEQUENCE [LARGE SCALE GENOMIC DNA]</scope>
    <source>
        <strain evidence="2">436933</strain>
    </source>
</reference>
<comment type="caution">
    <text evidence="2">The sequence shown here is derived from an EMBL/GenBank/DDBJ whole genome shotgun (WGS) entry which is preliminary data.</text>
</comment>
<gene>
    <name evidence="2" type="ORF">DRY71_25040</name>
</gene>
<dbReference type="EMBL" id="AAGUYM010000047">
    <property type="protein sequence ID" value="EBS2695944.1"/>
    <property type="molecule type" value="Genomic_DNA"/>
</dbReference>
<dbReference type="Proteomes" id="UP000839726">
    <property type="component" value="Unassembled WGS sequence"/>
</dbReference>
<keyword evidence="1" id="KW-1133">Transmembrane helix</keyword>
<dbReference type="AlphaFoldDB" id="A0A5U9KXK2"/>
<name>A0A5U9KXK2_SALNE</name>
<evidence type="ECO:0000313" key="2">
    <source>
        <dbReference type="EMBL" id="EBS2695944.1"/>
    </source>
</evidence>
<keyword evidence="1" id="KW-0812">Transmembrane</keyword>
<protein>
    <submittedName>
        <fullName evidence="2">Uncharacterized protein</fullName>
    </submittedName>
</protein>
<feature type="transmembrane region" description="Helical" evidence="1">
    <location>
        <begin position="20"/>
        <end position="52"/>
    </location>
</feature>
<proteinExistence type="predicted"/>